<dbReference type="GO" id="GO:0080120">
    <property type="term" value="P:CAAX-box protein maturation"/>
    <property type="evidence" value="ECO:0007669"/>
    <property type="project" value="UniProtKB-ARBA"/>
</dbReference>
<dbReference type="InterPro" id="IPR003675">
    <property type="entry name" value="Rce1/LyrA-like_dom"/>
</dbReference>
<feature type="transmembrane region" description="Helical" evidence="1">
    <location>
        <begin position="23"/>
        <end position="47"/>
    </location>
</feature>
<keyword evidence="1" id="KW-1133">Transmembrane helix</keyword>
<gene>
    <name evidence="3" type="ORF">SAMN04488003_11377</name>
</gene>
<keyword evidence="1" id="KW-0472">Membrane</keyword>
<sequence length="295" mass="31311">MPLPTAYHALLTFRVPALRSAQVWRVICVIAGFELAFSFTPALLGPFVDWTWPDAALEVLNYAGFGVTLVAVWLLVALLHRRGPASLMGPLPAVLRDGGRVLLAVGLVLAVQQPFDLGGIDGDLRLAPLGGWLIWLAPALLAITLQVATEEIYFRGYLTQQLAAISTQKRVWLLLPSVYFGTSHLLNGDGLAEGVLWAVWATLLGAACADLTARTGNLGAAIGLHLGNNIFAALLLGYVGMPGHGLALFLLPAADYIPMTAGLGDLVSAWTVLDIAYSILSVGVMWLGARVAIRA</sequence>
<feature type="transmembrane region" description="Helical" evidence="1">
    <location>
        <begin position="266"/>
        <end position="289"/>
    </location>
</feature>
<dbReference type="RefSeq" id="WP_089903277.1">
    <property type="nucleotide sequence ID" value="NZ_FOCI01000013.1"/>
</dbReference>
<feature type="transmembrane region" description="Helical" evidence="1">
    <location>
        <begin position="233"/>
        <end position="254"/>
    </location>
</feature>
<dbReference type="GO" id="GO:0004175">
    <property type="term" value="F:endopeptidase activity"/>
    <property type="evidence" value="ECO:0007669"/>
    <property type="project" value="UniProtKB-ARBA"/>
</dbReference>
<feature type="transmembrane region" description="Helical" evidence="1">
    <location>
        <begin position="59"/>
        <end position="80"/>
    </location>
</feature>
<organism evidence="3 4">
    <name type="scientific">Loktanella fryxellensis</name>
    <dbReference type="NCBI Taxonomy" id="245187"/>
    <lineage>
        <taxon>Bacteria</taxon>
        <taxon>Pseudomonadati</taxon>
        <taxon>Pseudomonadota</taxon>
        <taxon>Alphaproteobacteria</taxon>
        <taxon>Rhodobacterales</taxon>
        <taxon>Roseobacteraceae</taxon>
        <taxon>Loktanella</taxon>
    </lineage>
</organism>
<dbReference type="Pfam" id="PF02517">
    <property type="entry name" value="Rce1-like"/>
    <property type="match status" value="1"/>
</dbReference>
<keyword evidence="4" id="KW-1185">Reference proteome</keyword>
<reference evidence="3 4" key="1">
    <citation type="submission" date="2016-10" db="EMBL/GenBank/DDBJ databases">
        <authorList>
            <person name="de Groot N.N."/>
        </authorList>
    </citation>
    <scope>NUCLEOTIDE SEQUENCE [LARGE SCALE GENOMIC DNA]</scope>
    <source>
        <strain evidence="3 4">DSM 16213</strain>
    </source>
</reference>
<protein>
    <recommendedName>
        <fullName evidence="2">CAAX prenyl protease 2/Lysostaphin resistance protein A-like domain-containing protein</fullName>
    </recommendedName>
</protein>
<evidence type="ECO:0000256" key="1">
    <source>
        <dbReference type="SAM" id="Phobius"/>
    </source>
</evidence>
<name>A0A1H8FNA6_9RHOB</name>
<evidence type="ECO:0000313" key="4">
    <source>
        <dbReference type="Proteomes" id="UP000199585"/>
    </source>
</evidence>
<dbReference type="OrthoDB" id="7171777at2"/>
<evidence type="ECO:0000313" key="3">
    <source>
        <dbReference type="EMBL" id="SEN33182.1"/>
    </source>
</evidence>
<accession>A0A1H8FNA6</accession>
<dbReference type="AlphaFoldDB" id="A0A1H8FNA6"/>
<keyword evidence="1" id="KW-0812">Transmembrane</keyword>
<dbReference type="STRING" id="245187.SAMN04488003_11377"/>
<proteinExistence type="predicted"/>
<evidence type="ECO:0000259" key="2">
    <source>
        <dbReference type="Pfam" id="PF02517"/>
    </source>
</evidence>
<dbReference type="EMBL" id="FOCI01000013">
    <property type="protein sequence ID" value="SEN33182.1"/>
    <property type="molecule type" value="Genomic_DNA"/>
</dbReference>
<feature type="transmembrane region" description="Helical" evidence="1">
    <location>
        <begin position="132"/>
        <end position="149"/>
    </location>
</feature>
<feature type="domain" description="CAAX prenyl protease 2/Lysostaphin resistance protein A-like" evidence="2">
    <location>
        <begin position="135"/>
        <end position="231"/>
    </location>
</feature>
<dbReference type="Proteomes" id="UP000199585">
    <property type="component" value="Unassembled WGS sequence"/>
</dbReference>
<feature type="transmembrane region" description="Helical" evidence="1">
    <location>
        <begin position="194"/>
        <end position="213"/>
    </location>
</feature>